<sequence length="329" mass="35702">MALVARLTTNVPETEPEDIMASALGVIFPDDITNQHGDPSHGLIYTSPHLPKPLHIKLADPTADEDRSLFGHYLWNSSLLLAELVEAGTLKLDAASAPHTAALAAPAQHSDKPVRTAPLSKFNVAGLSTIELGAGTALPSLMAALLGARRVVVTDYPAPVNMEVLRHNVAANTQPSLSPSGQIAALDVSSGGGGIEAEGHGWGELDDTPLARENRHAFDRVFVADCLWMPWQHDNLRQSVAWFLGDGPDARALIVAGFHTGREKMRGFFDAEALAAQGLEVESIWERDCDSIDREWVLDRGFEDPGVRKRWLVVAVLRRALRGNEDQTW</sequence>
<dbReference type="GO" id="GO:0008757">
    <property type="term" value="F:S-adenosylmethionine-dependent methyltransferase activity"/>
    <property type="evidence" value="ECO:0007669"/>
    <property type="project" value="UniProtKB-ARBA"/>
</dbReference>
<dbReference type="EMBL" id="JAUIRO010000002">
    <property type="protein sequence ID" value="KAK0727390.1"/>
    <property type="molecule type" value="Genomic_DNA"/>
</dbReference>
<dbReference type="GeneID" id="85320262"/>
<dbReference type="Proteomes" id="UP001172101">
    <property type="component" value="Unassembled WGS sequence"/>
</dbReference>
<proteinExistence type="predicted"/>
<dbReference type="GO" id="GO:0005737">
    <property type="term" value="C:cytoplasm"/>
    <property type="evidence" value="ECO:0007669"/>
    <property type="project" value="TreeGrafter"/>
</dbReference>
<dbReference type="Pfam" id="PF10294">
    <property type="entry name" value="Methyltransf_16"/>
    <property type="match status" value="1"/>
</dbReference>
<dbReference type="PANTHER" id="PTHR14614">
    <property type="entry name" value="HEPATOCELLULAR CARCINOMA-ASSOCIATED ANTIGEN"/>
    <property type="match status" value="1"/>
</dbReference>
<keyword evidence="2" id="KW-1185">Reference proteome</keyword>
<name>A0AA40B471_9PEZI</name>
<dbReference type="AlphaFoldDB" id="A0AA40B471"/>
<dbReference type="SUPFAM" id="SSF53335">
    <property type="entry name" value="S-adenosyl-L-methionine-dependent methyltransferases"/>
    <property type="match status" value="1"/>
</dbReference>
<dbReference type="PANTHER" id="PTHR14614:SF104">
    <property type="entry name" value="N-METHYLTRANSFERASE, PUTATIVE (AFU_ORTHOLOGUE AFUA_1G17750)-RELATED"/>
    <property type="match status" value="1"/>
</dbReference>
<dbReference type="InterPro" id="IPR019410">
    <property type="entry name" value="Methyltransf_16"/>
</dbReference>
<protein>
    <recommendedName>
        <fullName evidence="3">Nicotinamide N-methyltransferase</fullName>
    </recommendedName>
</protein>
<organism evidence="1 2">
    <name type="scientific">Lasiosphaeria miniovina</name>
    <dbReference type="NCBI Taxonomy" id="1954250"/>
    <lineage>
        <taxon>Eukaryota</taxon>
        <taxon>Fungi</taxon>
        <taxon>Dikarya</taxon>
        <taxon>Ascomycota</taxon>
        <taxon>Pezizomycotina</taxon>
        <taxon>Sordariomycetes</taxon>
        <taxon>Sordariomycetidae</taxon>
        <taxon>Sordariales</taxon>
        <taxon>Lasiosphaeriaceae</taxon>
        <taxon>Lasiosphaeria</taxon>
    </lineage>
</organism>
<dbReference type="RefSeq" id="XP_060300245.1">
    <property type="nucleotide sequence ID" value="XM_060436992.1"/>
</dbReference>
<comment type="caution">
    <text evidence="1">The sequence shown here is derived from an EMBL/GenBank/DDBJ whole genome shotgun (WGS) entry which is preliminary data.</text>
</comment>
<evidence type="ECO:0000313" key="1">
    <source>
        <dbReference type="EMBL" id="KAK0727390.1"/>
    </source>
</evidence>
<accession>A0AA40B471</accession>
<dbReference type="InterPro" id="IPR029063">
    <property type="entry name" value="SAM-dependent_MTases_sf"/>
</dbReference>
<dbReference type="Gene3D" id="3.40.50.150">
    <property type="entry name" value="Vaccinia Virus protein VP39"/>
    <property type="match status" value="1"/>
</dbReference>
<reference evidence="1" key="1">
    <citation type="submission" date="2023-06" db="EMBL/GenBank/DDBJ databases">
        <title>Genome-scale phylogeny and comparative genomics of the fungal order Sordariales.</title>
        <authorList>
            <consortium name="Lawrence Berkeley National Laboratory"/>
            <person name="Hensen N."/>
            <person name="Bonometti L."/>
            <person name="Westerberg I."/>
            <person name="Brannstrom I.O."/>
            <person name="Guillou S."/>
            <person name="Cros-Aarteil S."/>
            <person name="Calhoun S."/>
            <person name="Haridas S."/>
            <person name="Kuo A."/>
            <person name="Mondo S."/>
            <person name="Pangilinan J."/>
            <person name="Riley R."/>
            <person name="LaButti K."/>
            <person name="Andreopoulos B."/>
            <person name="Lipzen A."/>
            <person name="Chen C."/>
            <person name="Yanf M."/>
            <person name="Daum C."/>
            <person name="Ng V."/>
            <person name="Clum A."/>
            <person name="Steindorff A."/>
            <person name="Ohm R."/>
            <person name="Martin F."/>
            <person name="Silar P."/>
            <person name="Natvig D."/>
            <person name="Lalanne C."/>
            <person name="Gautier V."/>
            <person name="Ament-velasquez S.L."/>
            <person name="Kruys A."/>
            <person name="Hutchinson M.I."/>
            <person name="Powell A.J."/>
            <person name="Barry K."/>
            <person name="Miller A.N."/>
            <person name="Grigoriev I.V."/>
            <person name="Debuchy R."/>
            <person name="Gladieux P."/>
            <person name="Thoren M.H."/>
            <person name="Johannesson H."/>
        </authorList>
    </citation>
    <scope>NUCLEOTIDE SEQUENCE</scope>
    <source>
        <strain evidence="1">SMH2392-1A</strain>
    </source>
</reference>
<evidence type="ECO:0000313" key="2">
    <source>
        <dbReference type="Proteomes" id="UP001172101"/>
    </source>
</evidence>
<gene>
    <name evidence="1" type="ORF">B0T26DRAFT_638066</name>
</gene>
<evidence type="ECO:0008006" key="3">
    <source>
        <dbReference type="Google" id="ProtNLM"/>
    </source>
</evidence>